<evidence type="ECO:0000259" key="3">
    <source>
        <dbReference type="Pfam" id="PF08338"/>
    </source>
</evidence>
<dbReference type="Proteomes" id="UP000193834">
    <property type="component" value="Unassembled WGS sequence"/>
</dbReference>
<dbReference type="NCBIfam" id="TIGR01777">
    <property type="entry name" value="yfcH"/>
    <property type="match status" value="1"/>
</dbReference>
<dbReference type="Pfam" id="PF08338">
    <property type="entry name" value="DUF1731"/>
    <property type="match status" value="1"/>
</dbReference>
<organism evidence="4 5">
    <name type="scientific">Paenibacillus aquistagni</name>
    <dbReference type="NCBI Taxonomy" id="1852522"/>
    <lineage>
        <taxon>Bacteria</taxon>
        <taxon>Bacillati</taxon>
        <taxon>Bacillota</taxon>
        <taxon>Bacilli</taxon>
        <taxon>Bacillales</taxon>
        <taxon>Paenibacillaceae</taxon>
        <taxon>Paenibacillus</taxon>
    </lineage>
</organism>
<evidence type="ECO:0000313" key="4">
    <source>
        <dbReference type="EMBL" id="SMG35330.1"/>
    </source>
</evidence>
<keyword evidence="5" id="KW-1185">Reference proteome</keyword>
<dbReference type="STRING" id="1852522.SAMN06295960_2024"/>
<dbReference type="RefSeq" id="WP_085494246.1">
    <property type="nucleotide sequence ID" value="NZ_FXAZ01000002.1"/>
</dbReference>
<dbReference type="InterPro" id="IPR001509">
    <property type="entry name" value="Epimerase_deHydtase"/>
</dbReference>
<feature type="domain" description="DUF1731" evidence="3">
    <location>
        <begin position="248"/>
        <end position="294"/>
    </location>
</feature>
<evidence type="ECO:0000256" key="1">
    <source>
        <dbReference type="ARBA" id="ARBA00009353"/>
    </source>
</evidence>
<evidence type="ECO:0000313" key="5">
    <source>
        <dbReference type="Proteomes" id="UP000193834"/>
    </source>
</evidence>
<proteinExistence type="inferred from homology"/>
<protein>
    <recommendedName>
        <fullName evidence="6">TIGR01777 family protein</fullName>
    </recommendedName>
</protein>
<dbReference type="SUPFAM" id="SSF51735">
    <property type="entry name" value="NAD(P)-binding Rossmann-fold domains"/>
    <property type="match status" value="1"/>
</dbReference>
<name>A0A1X7K3F5_9BACL</name>
<dbReference type="Pfam" id="PF01370">
    <property type="entry name" value="Epimerase"/>
    <property type="match status" value="1"/>
</dbReference>
<feature type="domain" description="NAD-dependent epimerase/dehydratase" evidence="2">
    <location>
        <begin position="3"/>
        <end position="215"/>
    </location>
</feature>
<dbReference type="InterPro" id="IPR013549">
    <property type="entry name" value="DUF1731"/>
</dbReference>
<reference evidence="4 5" key="1">
    <citation type="submission" date="2017-04" db="EMBL/GenBank/DDBJ databases">
        <authorList>
            <person name="Afonso C.L."/>
            <person name="Miller P.J."/>
            <person name="Scott M.A."/>
            <person name="Spackman E."/>
            <person name="Goraichik I."/>
            <person name="Dimitrov K.M."/>
            <person name="Suarez D.L."/>
            <person name="Swayne D.E."/>
        </authorList>
    </citation>
    <scope>NUCLEOTIDE SEQUENCE [LARGE SCALE GENOMIC DNA]</scope>
    <source>
        <strain evidence="4 5">11</strain>
    </source>
</reference>
<gene>
    <name evidence="4" type="ORF">SAMN06295960_2024</name>
</gene>
<comment type="similarity">
    <text evidence="1">Belongs to the NAD(P)-dependent epimerase/dehydratase family. SDR39U1 subfamily.</text>
</comment>
<dbReference type="InterPro" id="IPR010099">
    <property type="entry name" value="SDR39U1"/>
</dbReference>
<sequence length="303" mass="33367">MHVLITGGTGLIGRALVRSLQADGHRVTVITRSPVNQENTDEQVTLTRWTDFQQSGPQMVDAVVNLAGETINQRWTVQAKNRITASRTLSARRIAEWSESLGHPIPLLINASGISIYGSSNTGIFDESSTQQGDDFLARVVQKWEESADRIPAERTVKLRIAPVLAPKQGVFPTMALPFKLGVGGPVGSGKQPFSWIHLDDMIQLIRFIMQEPSVSGVVNAAAPESLSNGEFGRTIAKVYRRPYWMPVPSWMLHLLFGEMSSLLLEGQHVYPAKALEHGFAFQYGTAERAVQAIKQCEAQATY</sequence>
<dbReference type="InterPro" id="IPR036291">
    <property type="entry name" value="NAD(P)-bd_dom_sf"/>
</dbReference>
<dbReference type="PANTHER" id="PTHR11092">
    <property type="entry name" value="SUGAR NUCLEOTIDE EPIMERASE RELATED"/>
    <property type="match status" value="1"/>
</dbReference>
<dbReference type="AlphaFoldDB" id="A0A1X7K3F5"/>
<dbReference type="PANTHER" id="PTHR11092:SF0">
    <property type="entry name" value="EPIMERASE FAMILY PROTEIN SDR39U1"/>
    <property type="match status" value="1"/>
</dbReference>
<dbReference type="EMBL" id="FXAZ01000002">
    <property type="protein sequence ID" value="SMG35330.1"/>
    <property type="molecule type" value="Genomic_DNA"/>
</dbReference>
<dbReference type="OrthoDB" id="9801773at2"/>
<dbReference type="Gene3D" id="3.40.50.720">
    <property type="entry name" value="NAD(P)-binding Rossmann-like Domain"/>
    <property type="match status" value="1"/>
</dbReference>
<evidence type="ECO:0008006" key="6">
    <source>
        <dbReference type="Google" id="ProtNLM"/>
    </source>
</evidence>
<accession>A0A1X7K3F5</accession>
<evidence type="ECO:0000259" key="2">
    <source>
        <dbReference type="Pfam" id="PF01370"/>
    </source>
</evidence>